<comment type="caution">
    <text evidence="1">The sequence shown here is derived from an EMBL/GenBank/DDBJ whole genome shotgun (WGS) entry which is preliminary data.</text>
</comment>
<accession>A0A0M0KDU0</accession>
<dbReference type="OMA" id="ALFDMRN"/>
<dbReference type="PATRIC" id="fig|136160.3.peg.4290"/>
<dbReference type="EMBL" id="LILD01000003">
    <property type="protein sequence ID" value="KOO37005.1"/>
    <property type="molecule type" value="Genomic_DNA"/>
</dbReference>
<proteinExistence type="predicted"/>
<gene>
    <name evidence="1" type="ORF">AMD02_16660</name>
</gene>
<protein>
    <recommendedName>
        <fullName evidence="2">DUF1292 domain-containing protein</fullName>
    </recommendedName>
</protein>
<evidence type="ECO:0008006" key="2">
    <source>
        <dbReference type="Google" id="ProtNLM"/>
    </source>
</evidence>
<name>A0A0M0KDU0_ALKHA</name>
<dbReference type="AlphaFoldDB" id="A0A0M0KDU0"/>
<dbReference type="RefSeq" id="WP_010896685.1">
    <property type="nucleotide sequence ID" value="NZ_CP040441.1"/>
</dbReference>
<dbReference type="GeneID" id="87596066"/>
<sequence length="83" mass="9515">MVDKDHITIRDEQGNEHEYEVEAVFEMGGQHYTMISSGQEMEIMRIEEHNGSQSLVNATEDEIEQLVAAYEIAINADENFPEQ</sequence>
<dbReference type="InterPro" id="IPR009711">
    <property type="entry name" value="UPF0473"/>
</dbReference>
<dbReference type="Pfam" id="PF06949">
    <property type="entry name" value="DUF1292"/>
    <property type="match status" value="1"/>
</dbReference>
<organism evidence="1">
    <name type="scientific">Halalkalibacterium halodurans</name>
    <name type="common">Bacillus halodurans</name>
    <dbReference type="NCBI Taxonomy" id="86665"/>
    <lineage>
        <taxon>Bacteria</taxon>
        <taxon>Bacillati</taxon>
        <taxon>Bacillota</taxon>
        <taxon>Bacilli</taxon>
        <taxon>Bacillales</taxon>
        <taxon>Bacillaceae</taxon>
        <taxon>Halalkalibacterium (ex Joshi et al. 2022)</taxon>
    </lineage>
</organism>
<accession>A0A4Y7WWX5</accession>
<evidence type="ECO:0000313" key="1">
    <source>
        <dbReference type="EMBL" id="KOO37005.1"/>
    </source>
</evidence>
<reference evidence="1" key="1">
    <citation type="submission" date="2015-08" db="EMBL/GenBank/DDBJ databases">
        <title>Complete DNA Sequence of Pseudomonas syringae pv. actinidiae, the Causal Agent of Kiwifruit Canker Disease.</title>
        <authorList>
            <person name="Rikkerink E.H.A."/>
            <person name="Fineran P.C."/>
        </authorList>
    </citation>
    <scope>NUCLEOTIDE SEQUENCE</scope>
    <source>
        <strain evidence="1">DSM 13666</strain>
    </source>
</reference>